<dbReference type="PROSITE" id="PS51257">
    <property type="entry name" value="PROKAR_LIPOPROTEIN"/>
    <property type="match status" value="1"/>
</dbReference>
<proteinExistence type="predicted"/>
<keyword evidence="1" id="KW-0732">Signal</keyword>
<feature type="signal peptide" evidence="1">
    <location>
        <begin position="1"/>
        <end position="19"/>
    </location>
</feature>
<sequence>MKRVLLPLILSIILAGCVAAPMTTADVRGLEAQAQWGDEVLMIPAPANFHEAAANYPEMKRVFERMIPPGRRLLAGMVSDEDYREVQKSGVVRTDLWMLMQAPKGAEKRPIAKANFQDVVKLVRKGDVASPAKRVEESTQVSRAISRDLGYQVKIRDVELKVLETFLNQDDANGILQIGDCQVQMEGQIVKFQIIIGDILIWVKDAIVSGQIAKLNPSREDLEWVKAKSLEWADLILKANGEKGLES</sequence>
<gene>
    <name evidence="2" type="ORF">SAMN02745216_02350</name>
</gene>
<dbReference type="EMBL" id="FQZU01000012">
    <property type="protein sequence ID" value="SHJ82376.1"/>
    <property type="molecule type" value="Genomic_DNA"/>
</dbReference>
<evidence type="ECO:0000256" key="1">
    <source>
        <dbReference type="SAM" id="SignalP"/>
    </source>
</evidence>
<feature type="chain" id="PRO_5009919502" description="Lipoprotein" evidence="1">
    <location>
        <begin position="20"/>
        <end position="247"/>
    </location>
</feature>
<protein>
    <recommendedName>
        <fullName evidence="4">Lipoprotein</fullName>
    </recommendedName>
</protein>
<evidence type="ECO:0008006" key="4">
    <source>
        <dbReference type="Google" id="ProtNLM"/>
    </source>
</evidence>
<name>A0A1M6MG74_9BACT</name>
<evidence type="ECO:0000313" key="3">
    <source>
        <dbReference type="Proteomes" id="UP000183994"/>
    </source>
</evidence>
<reference evidence="3" key="1">
    <citation type="submission" date="2016-11" db="EMBL/GenBank/DDBJ databases">
        <authorList>
            <person name="Varghese N."/>
            <person name="Submissions S."/>
        </authorList>
    </citation>
    <scope>NUCLEOTIDE SEQUENCE [LARGE SCALE GENOMIC DNA]</scope>
    <source>
        <strain evidence="3">DSM 16219</strain>
    </source>
</reference>
<dbReference type="STRING" id="1121393.SAMN02745216_02350"/>
<organism evidence="2 3">
    <name type="scientific">Desulfatibacillum alkenivorans DSM 16219</name>
    <dbReference type="NCBI Taxonomy" id="1121393"/>
    <lineage>
        <taxon>Bacteria</taxon>
        <taxon>Pseudomonadati</taxon>
        <taxon>Thermodesulfobacteriota</taxon>
        <taxon>Desulfobacteria</taxon>
        <taxon>Desulfobacterales</taxon>
        <taxon>Desulfatibacillaceae</taxon>
        <taxon>Desulfatibacillum</taxon>
    </lineage>
</organism>
<dbReference type="AlphaFoldDB" id="A0A1M6MG74"/>
<dbReference type="RefSeq" id="WP_139264706.1">
    <property type="nucleotide sequence ID" value="NZ_FQZU01000012.1"/>
</dbReference>
<dbReference type="OrthoDB" id="5553957at2"/>
<keyword evidence="3" id="KW-1185">Reference proteome</keyword>
<dbReference type="Proteomes" id="UP000183994">
    <property type="component" value="Unassembled WGS sequence"/>
</dbReference>
<accession>A0A1M6MG74</accession>
<evidence type="ECO:0000313" key="2">
    <source>
        <dbReference type="EMBL" id="SHJ82376.1"/>
    </source>
</evidence>